<gene>
    <name evidence="1" type="ORF">OU415_31300</name>
</gene>
<sequence>MHVNAAEGLREVRALLATFKTPSCIQRAGELDGVADKVASCAAELLDAEGDQLQERLASAASAIRAAEKAADTYQRTPLTRAMSQARFALKTGSAMGSIQLALEELDPAEKAVRDQLRDR</sequence>
<evidence type="ECO:0000313" key="1">
    <source>
        <dbReference type="EMBL" id="MDA3629953.1"/>
    </source>
</evidence>
<accession>A0ABT4V7L1</accession>
<dbReference type="Proteomes" id="UP001210380">
    <property type="component" value="Unassembled WGS sequence"/>
</dbReference>
<protein>
    <submittedName>
        <fullName evidence="1">Uncharacterized protein</fullName>
    </submittedName>
</protein>
<proteinExistence type="predicted"/>
<dbReference type="RefSeq" id="WP_270953069.1">
    <property type="nucleotide sequence ID" value="NZ_JAQGLA010000081.1"/>
</dbReference>
<keyword evidence="2" id="KW-1185">Reference proteome</keyword>
<reference evidence="1 2" key="1">
    <citation type="submission" date="2022-11" db="EMBL/GenBank/DDBJ databases">
        <title>Draft genome sequence of Saccharopolyspora sp. WRP15-2 isolated from rhizosphere soils of wild rice in Thailand.</title>
        <authorList>
            <person name="Duangmal K."/>
            <person name="Kammanee S."/>
            <person name="Muangham S."/>
        </authorList>
    </citation>
    <scope>NUCLEOTIDE SEQUENCE [LARGE SCALE GENOMIC DNA]</scope>
    <source>
        <strain evidence="1 2">WRP15-2</strain>
    </source>
</reference>
<dbReference type="EMBL" id="JAQGLA010000081">
    <property type="protein sequence ID" value="MDA3629953.1"/>
    <property type="molecule type" value="Genomic_DNA"/>
</dbReference>
<evidence type="ECO:0000313" key="2">
    <source>
        <dbReference type="Proteomes" id="UP001210380"/>
    </source>
</evidence>
<organism evidence="1 2">
    <name type="scientific">Saccharopolyspora oryzae</name>
    <dbReference type="NCBI Taxonomy" id="2997343"/>
    <lineage>
        <taxon>Bacteria</taxon>
        <taxon>Bacillati</taxon>
        <taxon>Actinomycetota</taxon>
        <taxon>Actinomycetes</taxon>
        <taxon>Pseudonocardiales</taxon>
        <taxon>Pseudonocardiaceae</taxon>
        <taxon>Saccharopolyspora</taxon>
    </lineage>
</organism>
<name>A0ABT4V7L1_9PSEU</name>
<comment type="caution">
    <text evidence="1">The sequence shown here is derived from an EMBL/GenBank/DDBJ whole genome shotgun (WGS) entry which is preliminary data.</text>
</comment>